<feature type="region of interest" description="Disordered" evidence="1">
    <location>
        <begin position="23"/>
        <end position="83"/>
    </location>
</feature>
<evidence type="ECO:0000256" key="2">
    <source>
        <dbReference type="SAM" id="SignalP"/>
    </source>
</evidence>
<feature type="region of interest" description="Disordered" evidence="1">
    <location>
        <begin position="251"/>
        <end position="308"/>
    </location>
</feature>
<feature type="compositionally biased region" description="Low complexity" evidence="1">
    <location>
        <begin position="808"/>
        <end position="819"/>
    </location>
</feature>
<dbReference type="Proteomes" id="UP001331515">
    <property type="component" value="Unassembled WGS sequence"/>
</dbReference>
<sequence length="861" mass="89019">MERITSVRVLWICLLLVGSGESFPATRGGSESQSSTKAPNEDPQSYKPDEFIMPSDSNQGSVSLTAPPTEAGVQPASREDTDLGVSSSSLVHSVSPAWNNPPMLDFGDGPVPYIGGPEAYHFGRRSFPFGAIKSVQKGESTAAGGRVEGPVPYDGANQYSNVGYPVTNGGQTGLDDGPFPYDGAKPVSIDFSPRGPVPYDDDTQYANAAPINAGQTGTAPGGLYDRPDPYGGAKPVSIKVAPSGRVDGPVLFGGDTQYRNAGYPVTKKGETGRSTADGPVPYGSASHYTNADPTKDGQSGNSGSIPSGAAPEVIPYGYGFYPFGNMDVADRNTAASGRVDGPVPFGGDTEYANAAPINAGQTGSNPAATGGLYDRPDPNSGATRYPNANPLSINIAPSGLVDGPVPFGGDTQYSNAGYDATKEGQTGLYDGATRYANAKPVSKESQSGNPGSIPSGAAPEVIPYGYGFYPFGNMDVADRNTTTSGRVDGSVPYGGATRHTNANPVKKNSQSGNPISIPSGAAPEVISYGYGFYPFGNMDVADRNTAASGRVDGPVPFGGDTEYANAAPINAGQTGSNPAAPGGLYDRPDPNSGATRYPNANPLSINIAPSGRVDGPVPFGGDTQYRNAGYDVTKDGQTGLYDGATRYANAKPVSKGSQSGNPGSIPSGAAPEVISYGYGGYPFGNMDVAPHGRVDGPLPFGGDTRYVNAAPINGGQTRSNPGGLDDGTGPLGGATHSSNVGYPVTNKDQTSINTADGPVPYEPTYPVVFPWAKTSFMKPNNWRPPSWGFAQWEPITETPASDKSPPLSSSYIVQSSNSYQREKEDFSHSSFSDGPPDSEVFVAPRRRKTPGSLSIAGTNVF</sequence>
<accession>A0AAN8HST6</accession>
<name>A0AAN8HST6_CHAGU</name>
<comment type="caution">
    <text evidence="3">The sequence shown here is derived from an EMBL/GenBank/DDBJ whole genome shotgun (WGS) entry which is preliminary data.</text>
</comment>
<organism evidence="3 4">
    <name type="scientific">Champsocephalus gunnari</name>
    <name type="common">Mackerel icefish</name>
    <dbReference type="NCBI Taxonomy" id="52237"/>
    <lineage>
        <taxon>Eukaryota</taxon>
        <taxon>Metazoa</taxon>
        <taxon>Chordata</taxon>
        <taxon>Craniata</taxon>
        <taxon>Vertebrata</taxon>
        <taxon>Euteleostomi</taxon>
        <taxon>Actinopterygii</taxon>
        <taxon>Neopterygii</taxon>
        <taxon>Teleostei</taxon>
        <taxon>Neoteleostei</taxon>
        <taxon>Acanthomorphata</taxon>
        <taxon>Eupercaria</taxon>
        <taxon>Perciformes</taxon>
        <taxon>Notothenioidei</taxon>
        <taxon>Channichthyidae</taxon>
        <taxon>Champsocephalus</taxon>
    </lineage>
</organism>
<feature type="region of interest" description="Disordered" evidence="1">
    <location>
        <begin position="712"/>
        <end position="742"/>
    </location>
</feature>
<feature type="region of interest" description="Disordered" evidence="1">
    <location>
        <begin position="797"/>
        <end position="861"/>
    </location>
</feature>
<feature type="compositionally biased region" description="Polar residues" evidence="1">
    <location>
        <begin position="55"/>
        <end position="66"/>
    </location>
</feature>
<dbReference type="AlphaFoldDB" id="A0AAN8HST6"/>
<feature type="chain" id="PRO_5043028588" evidence="2">
    <location>
        <begin position="23"/>
        <end position="861"/>
    </location>
</feature>
<evidence type="ECO:0000256" key="1">
    <source>
        <dbReference type="SAM" id="MobiDB-lite"/>
    </source>
</evidence>
<gene>
    <name evidence="3" type="ORF">CgunFtcFv8_012570</name>
</gene>
<feature type="signal peptide" evidence="2">
    <location>
        <begin position="1"/>
        <end position="22"/>
    </location>
</feature>
<reference evidence="3 4" key="1">
    <citation type="journal article" date="2023" name="Mol. Biol. Evol.">
        <title>Genomics of Secondarily Temperate Adaptation in the Only Non-Antarctic Icefish.</title>
        <authorList>
            <person name="Rivera-Colon A.G."/>
            <person name="Rayamajhi N."/>
            <person name="Minhas B.F."/>
            <person name="Madrigal G."/>
            <person name="Bilyk K.T."/>
            <person name="Yoon V."/>
            <person name="Hune M."/>
            <person name="Gregory S."/>
            <person name="Cheng C.H.C."/>
            <person name="Catchen J.M."/>
        </authorList>
    </citation>
    <scope>NUCLEOTIDE SEQUENCE [LARGE SCALE GENOMIC DNA]</scope>
    <source>
        <tissue evidence="3">White muscle</tissue>
    </source>
</reference>
<keyword evidence="4" id="KW-1185">Reference proteome</keyword>
<feature type="region of interest" description="Disordered" evidence="1">
    <location>
        <begin position="211"/>
        <end position="230"/>
    </location>
</feature>
<feature type="region of interest" description="Disordered" evidence="1">
    <location>
        <begin position="489"/>
        <end position="516"/>
    </location>
</feature>
<dbReference type="EMBL" id="JAURVH010001518">
    <property type="protein sequence ID" value="KAK5927409.1"/>
    <property type="molecule type" value="Genomic_DNA"/>
</dbReference>
<feature type="compositionally biased region" description="Polar residues" evidence="1">
    <location>
        <begin position="286"/>
        <end position="305"/>
    </location>
</feature>
<proteinExistence type="predicted"/>
<feature type="compositionally biased region" description="Polar residues" evidence="1">
    <location>
        <begin position="498"/>
        <end position="516"/>
    </location>
</feature>
<evidence type="ECO:0000313" key="4">
    <source>
        <dbReference type="Proteomes" id="UP001331515"/>
    </source>
</evidence>
<keyword evidence="2" id="KW-0732">Signal</keyword>
<feature type="compositionally biased region" description="Polar residues" evidence="1">
    <location>
        <begin position="29"/>
        <end position="38"/>
    </location>
</feature>
<evidence type="ECO:0000313" key="3">
    <source>
        <dbReference type="EMBL" id="KAK5927409.1"/>
    </source>
</evidence>
<protein>
    <submittedName>
        <fullName evidence="3">Uncharacterized protein</fullName>
    </submittedName>
</protein>
<feature type="compositionally biased region" description="Polar residues" evidence="1">
    <location>
        <begin position="851"/>
        <end position="861"/>
    </location>
</feature>
<feature type="region of interest" description="Disordered" evidence="1">
    <location>
        <begin position="558"/>
        <end position="611"/>
    </location>
</feature>